<dbReference type="Proteomes" id="UP000054630">
    <property type="component" value="Unassembled WGS sequence"/>
</dbReference>
<organism evidence="1 2">
    <name type="scientific">Trichinella nelsoni</name>
    <dbReference type="NCBI Taxonomy" id="6336"/>
    <lineage>
        <taxon>Eukaryota</taxon>
        <taxon>Metazoa</taxon>
        <taxon>Ecdysozoa</taxon>
        <taxon>Nematoda</taxon>
        <taxon>Enoplea</taxon>
        <taxon>Dorylaimia</taxon>
        <taxon>Trichinellida</taxon>
        <taxon>Trichinellidae</taxon>
        <taxon>Trichinella</taxon>
    </lineage>
</organism>
<reference evidence="1 2" key="1">
    <citation type="submission" date="2015-01" db="EMBL/GenBank/DDBJ databases">
        <title>Evolution of Trichinella species and genotypes.</title>
        <authorList>
            <person name="Korhonen P.K."/>
            <person name="Edoardo P."/>
            <person name="Giuseppe L.R."/>
            <person name="Gasser R.B."/>
        </authorList>
    </citation>
    <scope>NUCLEOTIDE SEQUENCE [LARGE SCALE GENOMIC DNA]</scope>
    <source>
        <strain evidence="1">ISS37</strain>
    </source>
</reference>
<comment type="caution">
    <text evidence="1">The sequence shown here is derived from an EMBL/GenBank/DDBJ whole genome shotgun (WGS) entry which is preliminary data.</text>
</comment>
<name>A0A0V0S0X5_9BILA</name>
<keyword evidence="2" id="KW-1185">Reference proteome</keyword>
<proteinExistence type="predicted"/>
<evidence type="ECO:0000313" key="1">
    <source>
        <dbReference type="EMBL" id="KRX20422.1"/>
    </source>
</evidence>
<protein>
    <submittedName>
        <fullName evidence="1">Uncharacterized protein</fullName>
    </submittedName>
</protein>
<dbReference type="EMBL" id="JYDL01000049">
    <property type="protein sequence ID" value="KRX20422.1"/>
    <property type="molecule type" value="Genomic_DNA"/>
</dbReference>
<accession>A0A0V0S0X5</accession>
<evidence type="ECO:0000313" key="2">
    <source>
        <dbReference type="Proteomes" id="UP000054630"/>
    </source>
</evidence>
<gene>
    <name evidence="1" type="ORF">T07_5285</name>
</gene>
<dbReference type="AlphaFoldDB" id="A0A0V0S0X5"/>
<sequence length="81" mass="9155">MHKQSKIDWIFDDKTTEFGLAQAQAVCVCVCVCVSVRFDQQFSIRAIMRNWCRIILLTWINPETCGEEKLPPPSPSPAAAN</sequence>